<sequence>MKPSTSTSHRGRRAALRTALALGATAALMTTTTGAAHAAPVRLDYPLSGTTHLKGTDSDLTLGPGTLEATADLAAGTLSANTKLPPAKGEFHMIGIVPVSVTTEFIESEPTKGTIDNKTGAVESTTKLTLRLKNLKVAGIPTPIGNSCQTEVPAVLDLTSEPGFNPLTGGTLSGEYTIPKFEHCLLATPLINLIIPGDGNSVSLKLGPAQRPPA</sequence>
<feature type="signal peptide" evidence="1">
    <location>
        <begin position="1"/>
        <end position="38"/>
    </location>
</feature>
<evidence type="ECO:0000313" key="3">
    <source>
        <dbReference type="Proteomes" id="UP000031523"/>
    </source>
</evidence>
<accession>A0A0B5FB29</accession>
<dbReference type="InterPro" id="IPR006311">
    <property type="entry name" value="TAT_signal"/>
</dbReference>
<evidence type="ECO:0000256" key="1">
    <source>
        <dbReference type="SAM" id="SignalP"/>
    </source>
</evidence>
<dbReference type="AlphaFoldDB" id="A0A0B5FB29"/>
<dbReference type="EMBL" id="CP010519">
    <property type="protein sequence ID" value="AJE87667.1"/>
    <property type="molecule type" value="Genomic_DNA"/>
</dbReference>
<keyword evidence="3" id="KW-1185">Reference proteome</keyword>
<evidence type="ECO:0000313" key="2">
    <source>
        <dbReference type="EMBL" id="AJE87667.1"/>
    </source>
</evidence>
<dbReference type="KEGG" id="sals:SLNWT_7291"/>
<keyword evidence="1" id="KW-0732">Signal</keyword>
<gene>
    <name evidence="2" type="ORF">SLNWT_7291</name>
</gene>
<protein>
    <recommendedName>
        <fullName evidence="4">Secreted protein</fullName>
    </recommendedName>
</protein>
<organism evidence="2 3">
    <name type="scientific">Streptomyces albus (strain ATCC 21838 / DSM 41398 / FERM P-419 / JCM 4703 / NBRC 107858)</name>
    <dbReference type="NCBI Taxonomy" id="1081613"/>
    <lineage>
        <taxon>Bacteria</taxon>
        <taxon>Bacillati</taxon>
        <taxon>Actinomycetota</taxon>
        <taxon>Actinomycetes</taxon>
        <taxon>Kitasatosporales</taxon>
        <taxon>Streptomycetaceae</taxon>
        <taxon>Streptomyces</taxon>
    </lineage>
</organism>
<feature type="chain" id="PRO_5002115284" description="Secreted protein" evidence="1">
    <location>
        <begin position="39"/>
        <end position="214"/>
    </location>
</feature>
<dbReference type="Proteomes" id="UP000031523">
    <property type="component" value="Chromosome"/>
</dbReference>
<evidence type="ECO:0008006" key="4">
    <source>
        <dbReference type="Google" id="ProtNLM"/>
    </source>
</evidence>
<dbReference type="PROSITE" id="PS51318">
    <property type="entry name" value="TAT"/>
    <property type="match status" value="1"/>
</dbReference>
<name>A0A0B5FB29_STRA4</name>
<reference evidence="2 3" key="1">
    <citation type="submission" date="2015-01" db="EMBL/GenBank/DDBJ databases">
        <title>Enhanced salinomycin production by adjusting the supply of polyketide extender units in Streptomyce albus DSM 41398.</title>
        <authorList>
            <person name="Lu C."/>
        </authorList>
    </citation>
    <scope>NUCLEOTIDE SEQUENCE [LARGE SCALE GENOMIC DNA]</scope>
    <source>
        <strain evidence="3">ATCC 21838 / DSM 41398 / FERM P-419 / JCM 4703 / NBRC 107858</strain>
    </source>
</reference>
<proteinExistence type="predicted"/>